<feature type="transmembrane region" description="Helical" evidence="9">
    <location>
        <begin position="786"/>
        <end position="805"/>
    </location>
</feature>
<feature type="compositionally biased region" description="Basic and acidic residues" evidence="8">
    <location>
        <begin position="1409"/>
        <end position="1420"/>
    </location>
</feature>
<comment type="subcellular location">
    <subcellularLocation>
        <location evidence="1">Membrane</location>
        <topology evidence="1">Multi-pass membrane protein</topology>
    </subcellularLocation>
</comment>
<feature type="compositionally biased region" description="Polar residues" evidence="8">
    <location>
        <begin position="1441"/>
        <end position="1456"/>
    </location>
</feature>
<dbReference type="OrthoDB" id="10594407at2759"/>
<dbReference type="InterPro" id="IPR013122">
    <property type="entry name" value="PKD1_2_channel"/>
</dbReference>
<feature type="transmembrane region" description="Helical" evidence="9">
    <location>
        <begin position="1928"/>
        <end position="1949"/>
    </location>
</feature>
<feature type="domain" description="PLAT" evidence="10">
    <location>
        <begin position="628"/>
        <end position="746"/>
    </location>
</feature>
<keyword evidence="12" id="KW-1185">Reference proteome</keyword>
<feature type="compositionally biased region" description="Basic and acidic residues" evidence="8">
    <location>
        <begin position="1031"/>
        <end position="1048"/>
    </location>
</feature>
<keyword evidence="5 9" id="KW-1133">Transmembrane helix</keyword>
<dbReference type="Gene3D" id="2.60.60.20">
    <property type="entry name" value="PLAT/LH2 domain"/>
    <property type="match status" value="1"/>
</dbReference>
<evidence type="ECO:0000256" key="2">
    <source>
        <dbReference type="ARBA" id="ARBA00007200"/>
    </source>
</evidence>
<dbReference type="PANTHER" id="PTHR10877:SF183">
    <property type="entry name" value="AT14535P-RELATED"/>
    <property type="match status" value="1"/>
</dbReference>
<dbReference type="PANTHER" id="PTHR10877">
    <property type="entry name" value="POLYCYSTIN FAMILY MEMBER"/>
    <property type="match status" value="1"/>
</dbReference>
<feature type="transmembrane region" description="Helical" evidence="9">
    <location>
        <begin position="1683"/>
        <end position="1700"/>
    </location>
</feature>
<feature type="transmembrane region" description="Helical" evidence="9">
    <location>
        <begin position="1575"/>
        <end position="1604"/>
    </location>
</feature>
<feature type="region of interest" description="Disordered" evidence="8">
    <location>
        <begin position="909"/>
        <end position="970"/>
    </location>
</feature>
<dbReference type="Pfam" id="PF01477">
    <property type="entry name" value="PLAT"/>
    <property type="match status" value="1"/>
</dbReference>
<evidence type="ECO:0000256" key="3">
    <source>
        <dbReference type="ARBA" id="ARBA00022692"/>
    </source>
</evidence>
<feature type="compositionally biased region" description="Polar residues" evidence="8">
    <location>
        <begin position="946"/>
        <end position="967"/>
    </location>
</feature>
<evidence type="ECO:0000256" key="9">
    <source>
        <dbReference type="SAM" id="Phobius"/>
    </source>
</evidence>
<feature type="compositionally biased region" description="Polar residues" evidence="8">
    <location>
        <begin position="1422"/>
        <end position="1431"/>
    </location>
</feature>
<feature type="transmembrane region" description="Helical" evidence="9">
    <location>
        <begin position="2026"/>
        <end position="2045"/>
    </location>
</feature>
<feature type="compositionally biased region" description="Polar residues" evidence="8">
    <location>
        <begin position="1081"/>
        <end position="1101"/>
    </location>
</feature>
<dbReference type="Gene3D" id="1.10.287.70">
    <property type="match status" value="1"/>
</dbReference>
<name>A0A3S0ZMH9_ELYCH</name>
<evidence type="ECO:0000259" key="10">
    <source>
        <dbReference type="PROSITE" id="PS50095"/>
    </source>
</evidence>
<evidence type="ECO:0000256" key="5">
    <source>
        <dbReference type="ARBA" id="ARBA00022989"/>
    </source>
</evidence>
<dbReference type="EMBL" id="RQTK01001317">
    <property type="protein sequence ID" value="RUS70872.1"/>
    <property type="molecule type" value="Genomic_DNA"/>
</dbReference>
<keyword evidence="4" id="KW-0732">Signal</keyword>
<dbReference type="Pfam" id="PF08016">
    <property type="entry name" value="PKD_channel"/>
    <property type="match status" value="1"/>
</dbReference>
<comment type="caution">
    <text evidence="7">Lacks conserved residue(s) required for the propagation of feature annotation.</text>
</comment>
<feature type="transmembrane region" description="Helical" evidence="9">
    <location>
        <begin position="2126"/>
        <end position="2147"/>
    </location>
</feature>
<keyword evidence="3 9" id="KW-0812">Transmembrane</keyword>
<reference evidence="11 12" key="1">
    <citation type="submission" date="2019-01" db="EMBL/GenBank/DDBJ databases">
        <title>A draft genome assembly of the solar-powered sea slug Elysia chlorotica.</title>
        <authorList>
            <person name="Cai H."/>
            <person name="Li Q."/>
            <person name="Fang X."/>
            <person name="Li J."/>
            <person name="Curtis N.E."/>
            <person name="Altenburger A."/>
            <person name="Shibata T."/>
            <person name="Feng M."/>
            <person name="Maeda T."/>
            <person name="Schwartz J.A."/>
            <person name="Shigenobu S."/>
            <person name="Lundholm N."/>
            <person name="Nishiyama T."/>
            <person name="Yang H."/>
            <person name="Hasebe M."/>
            <person name="Li S."/>
            <person name="Pierce S.K."/>
            <person name="Wang J."/>
        </authorList>
    </citation>
    <scope>NUCLEOTIDE SEQUENCE [LARGE SCALE GENOMIC DNA]</scope>
    <source>
        <strain evidence="11">EC2010</strain>
        <tissue evidence="11">Whole organism of an adult</tissue>
    </source>
</reference>
<feature type="region of interest" description="Disordered" evidence="8">
    <location>
        <begin position="988"/>
        <end position="1007"/>
    </location>
</feature>
<dbReference type="SUPFAM" id="SSF49723">
    <property type="entry name" value="Lipase/lipooxygenase domain (PLAT/LH2 domain)"/>
    <property type="match status" value="1"/>
</dbReference>
<dbReference type="STRING" id="188477.A0A3S0ZMH9"/>
<accession>A0A3S0ZMH9</accession>
<keyword evidence="6 9" id="KW-0472">Membrane</keyword>
<feature type="compositionally biased region" description="Polar residues" evidence="8">
    <location>
        <begin position="1051"/>
        <end position="1061"/>
    </location>
</feature>
<feature type="region of interest" description="Disordered" evidence="8">
    <location>
        <begin position="1397"/>
        <end position="1457"/>
    </location>
</feature>
<comment type="similarity">
    <text evidence="2">Belongs to the polycystin family.</text>
</comment>
<organism evidence="11 12">
    <name type="scientific">Elysia chlorotica</name>
    <name type="common">Eastern emerald elysia</name>
    <name type="synonym">Sea slug</name>
    <dbReference type="NCBI Taxonomy" id="188477"/>
    <lineage>
        <taxon>Eukaryota</taxon>
        <taxon>Metazoa</taxon>
        <taxon>Spiralia</taxon>
        <taxon>Lophotrochozoa</taxon>
        <taxon>Mollusca</taxon>
        <taxon>Gastropoda</taxon>
        <taxon>Heterobranchia</taxon>
        <taxon>Euthyneura</taxon>
        <taxon>Panpulmonata</taxon>
        <taxon>Sacoglossa</taxon>
        <taxon>Placobranchoidea</taxon>
        <taxon>Plakobranchidae</taxon>
        <taxon>Elysia</taxon>
    </lineage>
</organism>
<evidence type="ECO:0000256" key="8">
    <source>
        <dbReference type="SAM" id="MobiDB-lite"/>
    </source>
</evidence>
<comment type="caution">
    <text evidence="11">The sequence shown here is derived from an EMBL/GenBank/DDBJ whole genome shotgun (WGS) entry which is preliminary data.</text>
</comment>
<evidence type="ECO:0000256" key="1">
    <source>
        <dbReference type="ARBA" id="ARBA00004141"/>
    </source>
</evidence>
<feature type="transmembrane region" description="Helical" evidence="9">
    <location>
        <begin position="1970"/>
        <end position="1990"/>
    </location>
</feature>
<feature type="compositionally biased region" description="Basic and acidic residues" evidence="8">
    <location>
        <begin position="1014"/>
        <end position="1023"/>
    </location>
</feature>
<evidence type="ECO:0000256" key="6">
    <source>
        <dbReference type="ARBA" id="ARBA00023136"/>
    </source>
</evidence>
<sequence>MPRMFIYPFVKPLQGAFDRVDFIFQIDPHQYKVASLSPIRRFIQTGVGVERVYMCSFGNSFPGVVVLDDSKSPNIYVSGGLISSYGVKLHLPVTVTQSPGTGLKSKKLQEMCNATRDQKFAFGLSDVLALAQGVASGGFYTSAVMNCWNVIKDKLVAENMHPAKYPNAIRALYNFAIAMARRNTLESVLHTVRNMNIMKRFIFDETFQQSDEIELLTWLFFKVIGMAFKRNLFLEFSENLQMEVELISHMRNASMDFLKLFEKRDQLVFFPLQKRELYLWWTDFSQNNTGVSHRFNSRFVAIHIKVTKAVFLETMYNYMWNGTNVDLPDRFVNIMISFSERILHKAPSMSGLGTVEMHTQMKTSGKELQLRPDKNPIVVTYKQRRGNPRTVIMKMNVSEENGQVVDSSCLIIPIKPSRVYDMTVLLEVPGSYKKRVTSVATKTPVQLVNLPWEISEQMRFVKSFFVPRLTRDEDLKYPDSMHYILLRIENTSMPAILTGSQPSITVVKEEIIKLTLYGTSCFYLKDQKWTLDSKCQPVVTDDKHLVTCHCYVDAPYTANIVSASEQLRPFEIPSFKIKRPNLIPGFLVLVLVLLTSYYCYWAIFQDRRERDCAQIHAVKDFYKPESPEQYLVCIATSALPGSGTTMRVSFLLVGETGSCQTVMPEGHFCFSTGSEVWFLVSSDLPLGHIIGINVGYEKIVKGSRLNPWHLKQIIVYSKRFNHVIKFRANRTMGSHLQQLMLPSVPYKEEDFREIYLRFVDHMKVYHTLFSVFCHVPGKGSNKFHNAISSLLIILSCMNVALQAAGTPDSISLHPDWWEERSFAFEVVKLAFITCCTTLSVKSVYSLVFRKQLRVMWYHKPLPWKEDQESFLGRHFSQTWLASKGALETEEEVHTREFYRKLYFPSWNRRRSSQGTEDSENSRSTTASEKPQELDARSRLRNRRKSSMYSVTNTRPQGAGRSSENATPVFSRHTLKKDRAGSFSYQHQLSEGFTDQPREESGKAVTFMSKEDIRKFSVKGDRSSMKPTPPPDRNENREVYETYDEDQRQVCKPSSATSSLSRINFQSTSKSSFYNIDLGQDISPSAPSNQKPFASQPQKSQILSIKSRPSGSYKRMNQFSQRRHSVLHIMRAKVNDLPQSDQQFTSFRQSYFEYSHMLGLYSERYQSQDISTDINFWFLRNARGQEHFSERWNPSSLGAIDNLVPNSQRPHVKFESSEQSPCREMKTEQFGSSEGIFLSDENSFGMSTSFDTRNSGPSTARGEKVSQTGALKNNYHHFDKKKCHALSSTAGSAGSYLRIMKKVISMPFARLRKHLRHKHGHHRDHTNLNPICLDETDFQSVSVSSASSEQQAESPHAGRRDIDLCISGDGNDSSHSAGRQGIDLSSAVGSADRSCHVGLQDNDLDTTSESADRNCRSDRNLNADINSNANKNRSARGRDIDQSTLDSSDKAPSSGSADINLGASRLSAGTSIDKPNYQDGFIPIQGFNVLDAIADTLATNMGFQINAEEPPAEDKSDYGGSKNADFPQFSLFNCVCYIFKPFLLEMPVLLMTVCIIIFCGGWVLSKGLQHSYETSLNWLMMVMGALLMDLVLLEPAACLLCAMASSLCWGKPLLLNECNSRFKVVKEEINMRSWMVQLGWVPRHLTTFIHRQAAPQSASLFHLHHTVYRALKQLISIPVVFERGVYWLIIYTACIITLVNLQTDMYHAHSQNSFVKSALDLSEEPRAISVSQMWDYIEHRLRPGLLDMEANVNLTLELGEVDNATRSAIGPMLISPIRVKQIRLKPLERESCSRVPSARIGREQQCNFDFNIKNMENRSFKGSWRIPVKGSFNDRYSYLPVEGSVFESYNEVPLSGFKQILVIDEGLFQQSLSLIKDSDWIDQHTRYIIIDFSLLNLYSRIVSTVHITFDFKRPAPFWYMGSFHFYHSMTGNTFYYTGVVKVIFLLIWANNTLKELILLYKSGPKNYLGRFYSYVELTKCLLSITLIYVHFRKIDLKSLRLQELKYSYLEKEGAEFVDFLEMAILDYVYTNVGGILAFFCFFEILNMLSKIRRLVVFMRLVINAVRLFYMPLMSGIAFTFLSTMLFGSTNENFSAFGISYLMVNQYFIKPRAIYRQLTDNHPYVGPVFYFLMGMMISLFLLNFFVAFINEAYSSIHNKVRVASYKIRDKTKMEYVYEFLGMESRKMSDIEDDKQQQERQLEISYMTELKQLQST</sequence>
<dbReference type="Proteomes" id="UP000271974">
    <property type="component" value="Unassembled WGS sequence"/>
</dbReference>
<evidence type="ECO:0000256" key="4">
    <source>
        <dbReference type="ARBA" id="ARBA00022729"/>
    </source>
</evidence>
<evidence type="ECO:0000313" key="12">
    <source>
        <dbReference type="Proteomes" id="UP000271974"/>
    </source>
</evidence>
<feature type="transmembrane region" description="Helical" evidence="9">
    <location>
        <begin position="582"/>
        <end position="600"/>
    </location>
</feature>
<evidence type="ECO:0000256" key="7">
    <source>
        <dbReference type="PROSITE-ProRule" id="PRU00152"/>
    </source>
</evidence>
<feature type="transmembrane region" description="Helical" evidence="9">
    <location>
        <begin position="1541"/>
        <end position="1563"/>
    </location>
</feature>
<dbReference type="InterPro" id="IPR001024">
    <property type="entry name" value="PLAT/LH2_dom"/>
</dbReference>
<protein>
    <recommendedName>
        <fullName evidence="10">PLAT domain-containing protein</fullName>
    </recommendedName>
</protein>
<feature type="region of interest" description="Disordered" evidence="8">
    <location>
        <begin position="1075"/>
        <end position="1101"/>
    </location>
</feature>
<gene>
    <name evidence="11" type="ORF">EGW08_021366</name>
</gene>
<proteinExistence type="inferred from homology"/>
<feature type="compositionally biased region" description="Low complexity" evidence="8">
    <location>
        <begin position="1341"/>
        <end position="1353"/>
    </location>
</feature>
<dbReference type="PROSITE" id="PS50095">
    <property type="entry name" value="PLAT"/>
    <property type="match status" value="1"/>
</dbReference>
<dbReference type="InterPro" id="IPR036392">
    <property type="entry name" value="PLAT/LH2_dom_sf"/>
</dbReference>
<dbReference type="Pfam" id="PF20519">
    <property type="entry name" value="Polycystin_dom"/>
    <property type="match status" value="1"/>
</dbReference>
<evidence type="ECO:0000313" key="11">
    <source>
        <dbReference type="EMBL" id="RUS70872.1"/>
    </source>
</evidence>
<feature type="region of interest" description="Disordered" evidence="8">
    <location>
        <begin position="1014"/>
        <end position="1061"/>
    </location>
</feature>
<dbReference type="GO" id="GO:0016020">
    <property type="term" value="C:membrane"/>
    <property type="evidence" value="ECO:0007669"/>
    <property type="project" value="UniProtKB-SubCell"/>
</dbReference>
<feature type="region of interest" description="Disordered" evidence="8">
    <location>
        <begin position="1341"/>
        <end position="1380"/>
    </location>
</feature>
<feature type="transmembrane region" description="Helical" evidence="9">
    <location>
        <begin position="2066"/>
        <end position="2085"/>
    </location>
</feature>
<dbReference type="InterPro" id="IPR046791">
    <property type="entry name" value="Polycystin_dom"/>
</dbReference>
<dbReference type="InterPro" id="IPR051223">
    <property type="entry name" value="Polycystin"/>
</dbReference>